<organism evidence="5 6">
    <name type="scientific">Amycolatopsis saalfeldensis</name>
    <dbReference type="NCBI Taxonomy" id="394193"/>
    <lineage>
        <taxon>Bacteria</taxon>
        <taxon>Bacillati</taxon>
        <taxon>Actinomycetota</taxon>
        <taxon>Actinomycetes</taxon>
        <taxon>Pseudonocardiales</taxon>
        <taxon>Pseudonocardiaceae</taxon>
        <taxon>Amycolatopsis</taxon>
    </lineage>
</organism>
<dbReference type="InterPro" id="IPR002818">
    <property type="entry name" value="DJ-1/PfpI"/>
</dbReference>
<evidence type="ECO:0000259" key="4">
    <source>
        <dbReference type="PROSITE" id="PS01124"/>
    </source>
</evidence>
<evidence type="ECO:0000256" key="3">
    <source>
        <dbReference type="ARBA" id="ARBA00023163"/>
    </source>
</evidence>
<dbReference type="GO" id="GO:0043565">
    <property type="term" value="F:sequence-specific DNA binding"/>
    <property type="evidence" value="ECO:0007669"/>
    <property type="project" value="InterPro"/>
</dbReference>
<keyword evidence="2 5" id="KW-0238">DNA-binding</keyword>
<gene>
    <name evidence="5" type="ORF">SAMN04489732_101743</name>
</gene>
<evidence type="ECO:0000313" key="5">
    <source>
        <dbReference type="EMBL" id="SEO64390.1"/>
    </source>
</evidence>
<evidence type="ECO:0000256" key="1">
    <source>
        <dbReference type="ARBA" id="ARBA00023015"/>
    </source>
</evidence>
<dbReference type="Pfam" id="PF12833">
    <property type="entry name" value="HTH_18"/>
    <property type="match status" value="1"/>
</dbReference>
<dbReference type="OrthoDB" id="3194870at2"/>
<sequence>MSRHRIAVVLLEQVLPLDFAIPMHVFAREAPEFYDVTTATVDGGPAGVAGGLSVVPDGGLDLLRKAQTVIVPGYGGAAAGGLDRMTLGALKAAADRGARMVSICSGTFALAQAGLLDGLKVTTHWSLCDALAHQFPGVTVDPAALFVDNGSVLTSGGVTAGVDLALHILRKDLGASVANHVARRILATPRREGEQAQFIETPPVPPGDDALAAAQQWMLSHLDEPVTVARMAAKAHLSPRHFHRLFLERTSVTPLNWLHQQRIGRAKELLETTDLTVEEIATRVGLGTPANLRQHFRRATSLSPMRYRQLFPGAKAAS</sequence>
<dbReference type="GO" id="GO:0003700">
    <property type="term" value="F:DNA-binding transcription factor activity"/>
    <property type="evidence" value="ECO:0007669"/>
    <property type="project" value="InterPro"/>
</dbReference>
<evidence type="ECO:0000313" key="6">
    <source>
        <dbReference type="Proteomes" id="UP000198582"/>
    </source>
</evidence>
<dbReference type="Gene3D" id="1.10.10.60">
    <property type="entry name" value="Homeodomain-like"/>
    <property type="match status" value="2"/>
</dbReference>
<dbReference type="PROSITE" id="PS00041">
    <property type="entry name" value="HTH_ARAC_FAMILY_1"/>
    <property type="match status" value="1"/>
</dbReference>
<name>A0A1H8RDA2_9PSEU</name>
<evidence type="ECO:0000256" key="2">
    <source>
        <dbReference type="ARBA" id="ARBA00023125"/>
    </source>
</evidence>
<dbReference type="InterPro" id="IPR029062">
    <property type="entry name" value="Class_I_gatase-like"/>
</dbReference>
<dbReference type="PANTHER" id="PTHR43130">
    <property type="entry name" value="ARAC-FAMILY TRANSCRIPTIONAL REGULATOR"/>
    <property type="match status" value="1"/>
</dbReference>
<dbReference type="InterPro" id="IPR052158">
    <property type="entry name" value="INH-QAR"/>
</dbReference>
<dbReference type="PROSITE" id="PS01124">
    <property type="entry name" value="HTH_ARAC_FAMILY_2"/>
    <property type="match status" value="1"/>
</dbReference>
<dbReference type="EMBL" id="FOEF01000001">
    <property type="protein sequence ID" value="SEO64390.1"/>
    <property type="molecule type" value="Genomic_DNA"/>
</dbReference>
<dbReference type="SMART" id="SM00342">
    <property type="entry name" value="HTH_ARAC"/>
    <property type="match status" value="1"/>
</dbReference>
<dbReference type="InterPro" id="IPR009057">
    <property type="entry name" value="Homeodomain-like_sf"/>
</dbReference>
<dbReference type="SUPFAM" id="SSF46689">
    <property type="entry name" value="Homeodomain-like"/>
    <property type="match status" value="2"/>
</dbReference>
<dbReference type="Pfam" id="PF01965">
    <property type="entry name" value="DJ-1_PfpI"/>
    <property type="match status" value="1"/>
</dbReference>
<dbReference type="CDD" id="cd03137">
    <property type="entry name" value="GATase1_AraC_1"/>
    <property type="match status" value="1"/>
</dbReference>
<dbReference type="SUPFAM" id="SSF52317">
    <property type="entry name" value="Class I glutamine amidotransferase-like"/>
    <property type="match status" value="1"/>
</dbReference>
<dbReference type="InterPro" id="IPR018062">
    <property type="entry name" value="HTH_AraC-typ_CS"/>
</dbReference>
<dbReference type="RefSeq" id="WP_091612317.1">
    <property type="nucleotide sequence ID" value="NZ_FOEF01000001.1"/>
</dbReference>
<dbReference type="Proteomes" id="UP000198582">
    <property type="component" value="Unassembled WGS sequence"/>
</dbReference>
<feature type="domain" description="HTH araC/xylS-type" evidence="4">
    <location>
        <begin position="212"/>
        <end position="310"/>
    </location>
</feature>
<keyword evidence="1" id="KW-0805">Transcription regulation</keyword>
<dbReference type="STRING" id="394193.SAMN04489732_101743"/>
<proteinExistence type="predicted"/>
<keyword evidence="3" id="KW-0804">Transcription</keyword>
<reference evidence="5 6" key="1">
    <citation type="submission" date="2016-10" db="EMBL/GenBank/DDBJ databases">
        <authorList>
            <person name="de Groot N.N."/>
        </authorList>
    </citation>
    <scope>NUCLEOTIDE SEQUENCE [LARGE SCALE GENOMIC DNA]</scope>
    <source>
        <strain evidence="5 6">DSM 44993</strain>
    </source>
</reference>
<dbReference type="InterPro" id="IPR018060">
    <property type="entry name" value="HTH_AraC"/>
</dbReference>
<dbReference type="PANTHER" id="PTHR43130:SF3">
    <property type="entry name" value="HTH-TYPE TRANSCRIPTIONAL REGULATOR RV1931C"/>
    <property type="match status" value="1"/>
</dbReference>
<dbReference type="AlphaFoldDB" id="A0A1H8RDA2"/>
<keyword evidence="6" id="KW-1185">Reference proteome</keyword>
<protein>
    <submittedName>
        <fullName evidence="5">Transcriptional regulator GlxA family, contains an amidase domain and an AraC-type DNA-binding HTH domain</fullName>
    </submittedName>
</protein>
<accession>A0A1H8RDA2</accession>
<dbReference type="Gene3D" id="3.40.50.880">
    <property type="match status" value="1"/>
</dbReference>